<sequence length="287" mass="31412">MDGVGRAVEQLTELGFSQYEARAYVGLLGAEPMTGYALANRTGIPQPKVYETLRRLEAKNAVGRVGDDPARFVAVPAEQLLSTVDAQFRARVIGTKQSLAEIDQRSAQRAHVLPSLTDWDSIATRAADMLRQAGRHVYLSTHAEQLARFDADIADAQARGVEFDLLCFGSSKVTVPRGRMLQHASTEGMVYRHHQARHLAVVVDSTDALWALAPNGSDWDAAVAADPLFTALVKGFIRHDLDVQQIYADFPEELRARYGPGLQQLRRPADPTSAQPSAPIERTSRGA</sequence>
<organism evidence="4 5">
    <name type="scientific">Pseudonocardia cypriaca</name>
    <dbReference type="NCBI Taxonomy" id="882449"/>
    <lineage>
        <taxon>Bacteria</taxon>
        <taxon>Bacillati</taxon>
        <taxon>Actinomycetota</taxon>
        <taxon>Actinomycetes</taxon>
        <taxon>Pseudonocardiales</taxon>
        <taxon>Pseudonocardiaceae</taxon>
        <taxon>Pseudonocardia</taxon>
    </lineage>
</organism>
<dbReference type="Pfam" id="PF01978">
    <property type="entry name" value="TrmB"/>
    <property type="match status" value="1"/>
</dbReference>
<evidence type="ECO:0000313" key="4">
    <source>
        <dbReference type="EMBL" id="TQM36830.1"/>
    </source>
</evidence>
<keyword evidence="5" id="KW-1185">Reference proteome</keyword>
<dbReference type="Pfam" id="PF11495">
    <property type="entry name" value="Regulator_TrmB"/>
    <property type="match status" value="1"/>
</dbReference>
<reference evidence="4 5" key="1">
    <citation type="submission" date="2019-06" db="EMBL/GenBank/DDBJ databases">
        <title>Sequencing the genomes of 1000 actinobacteria strains.</title>
        <authorList>
            <person name="Klenk H.-P."/>
        </authorList>
    </citation>
    <scope>NUCLEOTIDE SEQUENCE [LARGE SCALE GENOMIC DNA]</scope>
    <source>
        <strain evidence="4 5">DSM 45511</strain>
    </source>
</reference>
<dbReference type="CDD" id="cd09124">
    <property type="entry name" value="PLDc_like_TrmB_middle"/>
    <property type="match status" value="1"/>
</dbReference>
<dbReference type="InterPro" id="IPR002831">
    <property type="entry name" value="Tscrpt_reg_TrmB_N"/>
</dbReference>
<evidence type="ECO:0000313" key="5">
    <source>
        <dbReference type="Proteomes" id="UP000319818"/>
    </source>
</evidence>
<protein>
    <submittedName>
        <fullName evidence="4">Transcriptional regulator</fullName>
    </submittedName>
</protein>
<feature type="domain" description="Transcription regulator TrmB N-terminal" evidence="2">
    <location>
        <begin position="11"/>
        <end position="78"/>
    </location>
</feature>
<accession>A0A543FSL3</accession>
<gene>
    <name evidence="4" type="ORF">FB388_4016</name>
</gene>
<proteinExistence type="predicted"/>
<dbReference type="Proteomes" id="UP000319818">
    <property type="component" value="Unassembled WGS sequence"/>
</dbReference>
<dbReference type="Gene3D" id="1.10.10.10">
    <property type="entry name" value="Winged helix-like DNA-binding domain superfamily/Winged helix DNA-binding domain"/>
    <property type="match status" value="1"/>
</dbReference>
<name>A0A543FSL3_9PSEU</name>
<dbReference type="SUPFAM" id="SSF46785">
    <property type="entry name" value="Winged helix' DNA-binding domain"/>
    <property type="match status" value="1"/>
</dbReference>
<dbReference type="EMBL" id="VFPH01000002">
    <property type="protein sequence ID" value="TQM36830.1"/>
    <property type="molecule type" value="Genomic_DNA"/>
</dbReference>
<comment type="caution">
    <text evidence="4">The sequence shown here is derived from an EMBL/GenBank/DDBJ whole genome shotgun (WGS) entry which is preliminary data.</text>
</comment>
<feature type="region of interest" description="Disordered" evidence="1">
    <location>
        <begin position="262"/>
        <end position="287"/>
    </location>
</feature>
<dbReference type="InterPro" id="IPR036390">
    <property type="entry name" value="WH_DNA-bd_sf"/>
</dbReference>
<feature type="domain" description="Transcription regulator TrmB C-terminal" evidence="3">
    <location>
        <begin position="120"/>
        <end position="211"/>
    </location>
</feature>
<dbReference type="PANTHER" id="PTHR34293:SF1">
    <property type="entry name" value="HTH-TYPE TRANSCRIPTIONAL REGULATOR TRMBL2"/>
    <property type="match status" value="1"/>
</dbReference>
<dbReference type="PANTHER" id="PTHR34293">
    <property type="entry name" value="HTH-TYPE TRANSCRIPTIONAL REGULATOR TRMBL2"/>
    <property type="match status" value="1"/>
</dbReference>
<dbReference type="AlphaFoldDB" id="A0A543FSL3"/>
<dbReference type="InterPro" id="IPR021586">
    <property type="entry name" value="Tscrpt_reg_TrmB_C"/>
</dbReference>
<evidence type="ECO:0000256" key="1">
    <source>
        <dbReference type="SAM" id="MobiDB-lite"/>
    </source>
</evidence>
<dbReference type="InterPro" id="IPR051797">
    <property type="entry name" value="TrmB-like"/>
</dbReference>
<dbReference type="InterPro" id="IPR036388">
    <property type="entry name" value="WH-like_DNA-bd_sf"/>
</dbReference>
<evidence type="ECO:0000259" key="3">
    <source>
        <dbReference type="Pfam" id="PF11495"/>
    </source>
</evidence>
<evidence type="ECO:0000259" key="2">
    <source>
        <dbReference type="Pfam" id="PF01978"/>
    </source>
</evidence>